<name>A0A1W2GNU9_REIFA</name>
<dbReference type="InterPro" id="IPR020449">
    <property type="entry name" value="Tscrpt_reg_AraC-type_HTH"/>
</dbReference>
<dbReference type="Pfam" id="PF06719">
    <property type="entry name" value="AraC_N"/>
    <property type="match status" value="1"/>
</dbReference>
<keyword evidence="2" id="KW-0238">DNA-binding</keyword>
<dbReference type="EMBL" id="FWYF01000004">
    <property type="protein sequence ID" value="SMD38323.1"/>
    <property type="molecule type" value="Genomic_DNA"/>
</dbReference>
<dbReference type="PROSITE" id="PS01124">
    <property type="entry name" value="HTH_ARAC_FAMILY_2"/>
    <property type="match status" value="1"/>
</dbReference>
<sequence length="316" mass="37081">MISSQKPEVNMQLSNGFYETRRLEHLVENRTTYTLENAEMNVYETHHYAEEVVLQFHQPVFASMIEGKKIMHLREQKPFDFLPGESIIMPANEIMKIDFPEAATNNPTKCLAMTISPEKINRVVENINEQSHLLDDREWQMSADNFAFTNDPAVSQIIQRLIFLFAENHTSKDYFVDMMIRELIIRVLQKENRRVLADNSRQFSSNHRLAATIDYIKKNLHLPLAVSDLCQVACMSESSFHRVFRSELGVSPIQFINEERIKKATRLLKQPKIQIKEVYLSCGFNNLSYFIRTFKKTLNQTPKEYQTSFTRMIRFQ</sequence>
<evidence type="ECO:0000313" key="6">
    <source>
        <dbReference type="Proteomes" id="UP000192472"/>
    </source>
</evidence>
<protein>
    <submittedName>
        <fullName evidence="5">Transcriptional regulator, AraC family</fullName>
    </submittedName>
</protein>
<feature type="domain" description="HTH araC/xylS-type" evidence="4">
    <location>
        <begin position="210"/>
        <end position="308"/>
    </location>
</feature>
<dbReference type="GO" id="GO:0003700">
    <property type="term" value="F:DNA-binding transcription factor activity"/>
    <property type="evidence" value="ECO:0007669"/>
    <property type="project" value="InterPro"/>
</dbReference>
<dbReference type="PRINTS" id="PR00032">
    <property type="entry name" value="HTHARAC"/>
</dbReference>
<dbReference type="PANTHER" id="PTHR46796">
    <property type="entry name" value="HTH-TYPE TRANSCRIPTIONAL ACTIVATOR RHAS-RELATED"/>
    <property type="match status" value="1"/>
</dbReference>
<accession>A0A1W2GNU9</accession>
<dbReference type="AlphaFoldDB" id="A0A1W2GNU9"/>
<dbReference type="Proteomes" id="UP000192472">
    <property type="component" value="Unassembled WGS sequence"/>
</dbReference>
<dbReference type="SUPFAM" id="SSF46689">
    <property type="entry name" value="Homeodomain-like"/>
    <property type="match status" value="2"/>
</dbReference>
<proteinExistence type="predicted"/>
<keyword evidence="3" id="KW-0804">Transcription</keyword>
<evidence type="ECO:0000256" key="2">
    <source>
        <dbReference type="ARBA" id="ARBA00023125"/>
    </source>
</evidence>
<keyword evidence="6" id="KW-1185">Reference proteome</keyword>
<dbReference type="Gene3D" id="1.10.10.60">
    <property type="entry name" value="Homeodomain-like"/>
    <property type="match status" value="2"/>
</dbReference>
<dbReference type="GO" id="GO:0043565">
    <property type="term" value="F:sequence-specific DNA binding"/>
    <property type="evidence" value="ECO:0007669"/>
    <property type="project" value="InterPro"/>
</dbReference>
<evidence type="ECO:0000256" key="3">
    <source>
        <dbReference type="ARBA" id="ARBA00023163"/>
    </source>
</evidence>
<keyword evidence="1" id="KW-0805">Transcription regulation</keyword>
<evidence type="ECO:0000259" key="4">
    <source>
        <dbReference type="PROSITE" id="PS01124"/>
    </source>
</evidence>
<dbReference type="InterPro" id="IPR050204">
    <property type="entry name" value="AraC_XylS_family_regulators"/>
</dbReference>
<dbReference type="InterPro" id="IPR018060">
    <property type="entry name" value="HTH_AraC"/>
</dbReference>
<evidence type="ECO:0000313" key="5">
    <source>
        <dbReference type="EMBL" id="SMD38323.1"/>
    </source>
</evidence>
<organism evidence="5 6">
    <name type="scientific">Reichenbachiella faecimaris</name>
    <dbReference type="NCBI Taxonomy" id="692418"/>
    <lineage>
        <taxon>Bacteria</taxon>
        <taxon>Pseudomonadati</taxon>
        <taxon>Bacteroidota</taxon>
        <taxon>Cytophagia</taxon>
        <taxon>Cytophagales</taxon>
        <taxon>Reichenbachiellaceae</taxon>
        <taxon>Reichenbachiella</taxon>
    </lineage>
</organism>
<dbReference type="InterPro" id="IPR009594">
    <property type="entry name" value="Tscrpt_reg_HTH_AraC_N"/>
</dbReference>
<evidence type="ECO:0000256" key="1">
    <source>
        <dbReference type="ARBA" id="ARBA00023015"/>
    </source>
</evidence>
<dbReference type="Pfam" id="PF12833">
    <property type="entry name" value="HTH_18"/>
    <property type="match status" value="1"/>
</dbReference>
<dbReference type="InterPro" id="IPR009057">
    <property type="entry name" value="Homeodomain-like_sf"/>
</dbReference>
<dbReference type="STRING" id="692418.SAMN04488029_3745"/>
<gene>
    <name evidence="5" type="ORF">SAMN04488029_3745</name>
</gene>
<dbReference type="PANTHER" id="PTHR46796:SF6">
    <property type="entry name" value="ARAC SUBFAMILY"/>
    <property type="match status" value="1"/>
</dbReference>
<reference evidence="5 6" key="1">
    <citation type="submission" date="2017-04" db="EMBL/GenBank/DDBJ databases">
        <authorList>
            <person name="Afonso C.L."/>
            <person name="Miller P.J."/>
            <person name="Scott M.A."/>
            <person name="Spackman E."/>
            <person name="Goraichik I."/>
            <person name="Dimitrov K.M."/>
            <person name="Suarez D.L."/>
            <person name="Swayne D.E."/>
        </authorList>
    </citation>
    <scope>NUCLEOTIDE SEQUENCE [LARGE SCALE GENOMIC DNA]</scope>
    <source>
        <strain evidence="5 6">DSM 26133</strain>
    </source>
</reference>
<dbReference type="SMART" id="SM00342">
    <property type="entry name" value="HTH_ARAC"/>
    <property type="match status" value="1"/>
</dbReference>